<sequence length="90" mass="9737">MFFAIPDGKPLCTFPGIALAFFAIPDGKPLRTFPGIALATPPHDDMRGIAGEETHQPISLQTEQAGAQFTGFAANNVRCDHRLPRVAHPR</sequence>
<dbReference type="RefSeq" id="WP_354414083.1">
    <property type="nucleotide sequence ID" value="NZ_JBEPLM010000001.1"/>
</dbReference>
<protein>
    <submittedName>
        <fullName evidence="1">Uncharacterized protein</fullName>
    </submittedName>
</protein>
<name>A0ABV2HLX1_9HYPH</name>
<keyword evidence="2" id="KW-1185">Reference proteome</keyword>
<reference evidence="1 2" key="1">
    <citation type="submission" date="2024-06" db="EMBL/GenBank/DDBJ databases">
        <title>Genomic Encyclopedia of Type Strains, Phase IV (KMG-IV): sequencing the most valuable type-strain genomes for metagenomic binning, comparative biology and taxonomic classification.</title>
        <authorList>
            <person name="Goeker M."/>
        </authorList>
    </citation>
    <scope>NUCLEOTIDE SEQUENCE [LARGE SCALE GENOMIC DNA]</scope>
    <source>
        <strain evidence="1 2">DSM 29846</strain>
    </source>
</reference>
<evidence type="ECO:0000313" key="2">
    <source>
        <dbReference type="Proteomes" id="UP001549036"/>
    </source>
</evidence>
<gene>
    <name evidence="1" type="ORF">ABID26_000940</name>
</gene>
<proteinExistence type="predicted"/>
<dbReference type="Proteomes" id="UP001549036">
    <property type="component" value="Unassembled WGS sequence"/>
</dbReference>
<evidence type="ECO:0000313" key="1">
    <source>
        <dbReference type="EMBL" id="MET3591561.1"/>
    </source>
</evidence>
<dbReference type="EMBL" id="JBEPLM010000001">
    <property type="protein sequence ID" value="MET3591561.1"/>
    <property type="molecule type" value="Genomic_DNA"/>
</dbReference>
<comment type="caution">
    <text evidence="1">The sequence shown here is derived from an EMBL/GenBank/DDBJ whole genome shotgun (WGS) entry which is preliminary data.</text>
</comment>
<organism evidence="1 2">
    <name type="scientific">Mesorhizobium shonense</name>
    <dbReference type="NCBI Taxonomy" id="1209948"/>
    <lineage>
        <taxon>Bacteria</taxon>
        <taxon>Pseudomonadati</taxon>
        <taxon>Pseudomonadota</taxon>
        <taxon>Alphaproteobacteria</taxon>
        <taxon>Hyphomicrobiales</taxon>
        <taxon>Phyllobacteriaceae</taxon>
        <taxon>Mesorhizobium</taxon>
    </lineage>
</organism>
<accession>A0ABV2HLX1</accession>